<evidence type="ECO:0000256" key="4">
    <source>
        <dbReference type="ARBA" id="ARBA00023136"/>
    </source>
</evidence>
<evidence type="ECO:0000313" key="8">
    <source>
        <dbReference type="Proteomes" id="UP000068905"/>
    </source>
</evidence>
<feature type="transmembrane region" description="Helical" evidence="5">
    <location>
        <begin position="101"/>
        <end position="121"/>
    </location>
</feature>
<dbReference type="KEGG" id="tsn:W908_06940"/>
<dbReference type="OrthoDB" id="565050at2"/>
<dbReference type="GO" id="GO:0000271">
    <property type="term" value="P:polysaccharide biosynthetic process"/>
    <property type="evidence" value="ECO:0007669"/>
    <property type="project" value="InterPro"/>
</dbReference>
<sequence>MILFKYSIFAIIATSLNLLFQFFTLVIYDGLWSFYFAMIIGTIVGLICKYFFDKNYIFNFKNEVSTSEFKIFFLYSLTGVITTAIFWGFEISFHRIFEFKSAKYIGAIIGLGIGYVFKFFLDRKFF</sequence>
<evidence type="ECO:0000256" key="5">
    <source>
        <dbReference type="SAM" id="Phobius"/>
    </source>
</evidence>
<keyword evidence="4 5" id="KW-0472">Membrane</keyword>
<dbReference type="NCBIfam" id="NF037976">
    <property type="entry name" value="gtrA_1"/>
    <property type="match status" value="1"/>
</dbReference>
<protein>
    <recommendedName>
        <fullName evidence="6">GtrA/DPMS transmembrane domain-containing protein</fullName>
    </recommendedName>
</protein>
<organism evidence="7 8">
    <name type="scientific">Candidatus Pseudothioglobus singularis PS1</name>
    <dbReference type="NCBI Taxonomy" id="1125411"/>
    <lineage>
        <taxon>Bacteria</taxon>
        <taxon>Pseudomonadati</taxon>
        <taxon>Pseudomonadota</taxon>
        <taxon>Gammaproteobacteria</taxon>
        <taxon>Candidatus Pseudothioglobaceae</taxon>
        <taxon>Candidatus Pseudothioglobus</taxon>
    </lineage>
</organism>
<dbReference type="Pfam" id="PF04138">
    <property type="entry name" value="GtrA_DPMS_TM"/>
    <property type="match status" value="1"/>
</dbReference>
<evidence type="ECO:0000256" key="3">
    <source>
        <dbReference type="ARBA" id="ARBA00022989"/>
    </source>
</evidence>
<dbReference type="STRING" id="1125411.W908_06940"/>
<feature type="transmembrane region" description="Helical" evidence="5">
    <location>
        <begin position="34"/>
        <end position="52"/>
    </location>
</feature>
<keyword evidence="3 5" id="KW-1133">Transmembrane helix</keyword>
<evidence type="ECO:0000256" key="2">
    <source>
        <dbReference type="ARBA" id="ARBA00022692"/>
    </source>
</evidence>
<name>A0A0M4LHH8_9GAMM</name>
<keyword evidence="8" id="KW-1185">Reference proteome</keyword>
<dbReference type="GO" id="GO:0016020">
    <property type="term" value="C:membrane"/>
    <property type="evidence" value="ECO:0007669"/>
    <property type="project" value="UniProtKB-SubCell"/>
</dbReference>
<evidence type="ECO:0000259" key="6">
    <source>
        <dbReference type="Pfam" id="PF04138"/>
    </source>
</evidence>
<feature type="domain" description="GtrA/DPMS transmembrane" evidence="6">
    <location>
        <begin position="6"/>
        <end position="125"/>
    </location>
</feature>
<dbReference type="AlphaFoldDB" id="A0A0M4LHH8"/>
<keyword evidence="2 5" id="KW-0812">Transmembrane</keyword>
<proteinExistence type="predicted"/>
<gene>
    <name evidence="7" type="ORF">W908_06940</name>
</gene>
<accession>A0A0M4LHH8</accession>
<evidence type="ECO:0000256" key="1">
    <source>
        <dbReference type="ARBA" id="ARBA00004141"/>
    </source>
</evidence>
<comment type="subcellular location">
    <subcellularLocation>
        <location evidence="1">Membrane</location>
        <topology evidence="1">Multi-pass membrane protein</topology>
    </subcellularLocation>
</comment>
<evidence type="ECO:0000313" key="7">
    <source>
        <dbReference type="EMBL" id="ALE02289.1"/>
    </source>
</evidence>
<feature type="transmembrane region" description="Helical" evidence="5">
    <location>
        <begin position="7"/>
        <end position="28"/>
    </location>
</feature>
<dbReference type="Proteomes" id="UP000068905">
    <property type="component" value="Chromosome"/>
</dbReference>
<dbReference type="EMBL" id="CP006911">
    <property type="protein sequence ID" value="ALE02289.1"/>
    <property type="molecule type" value="Genomic_DNA"/>
</dbReference>
<feature type="transmembrane region" description="Helical" evidence="5">
    <location>
        <begin position="72"/>
        <end position="89"/>
    </location>
</feature>
<reference evidence="7 8" key="1">
    <citation type="journal article" date="2015" name="Genome Announc.">
        <title>Genome Sequence of 'Candidatus Thioglobus singularis' Strain PS1, a Mixotroph from the SUP05 Clade of Marine Gammaproteobacteria.</title>
        <authorList>
            <person name="Marshall K.T."/>
            <person name="Morris R.M."/>
        </authorList>
    </citation>
    <scope>NUCLEOTIDE SEQUENCE [LARGE SCALE GENOMIC DNA]</scope>
    <source>
        <strain evidence="7 8">PS1</strain>
    </source>
</reference>
<dbReference type="InterPro" id="IPR007267">
    <property type="entry name" value="GtrA_DPMS_TM"/>
</dbReference>